<name>A0A176VTW8_MARPO</name>
<evidence type="ECO:0000313" key="1">
    <source>
        <dbReference type="EMBL" id="OAE24239.1"/>
    </source>
</evidence>
<dbReference type="Proteomes" id="UP000077202">
    <property type="component" value="Unassembled WGS sequence"/>
</dbReference>
<organism evidence="1 2">
    <name type="scientific">Marchantia polymorpha subsp. ruderalis</name>
    <dbReference type="NCBI Taxonomy" id="1480154"/>
    <lineage>
        <taxon>Eukaryota</taxon>
        <taxon>Viridiplantae</taxon>
        <taxon>Streptophyta</taxon>
        <taxon>Embryophyta</taxon>
        <taxon>Marchantiophyta</taxon>
        <taxon>Marchantiopsida</taxon>
        <taxon>Marchantiidae</taxon>
        <taxon>Marchantiales</taxon>
        <taxon>Marchantiaceae</taxon>
        <taxon>Marchantia</taxon>
    </lineage>
</organism>
<accession>A0A176VTW8</accession>
<sequence>MGLLQGLKIMYVLKPPQWMTFSSAVNYQSPVDNLSNAEFGIRLNDASSLLASATLPGGTSTTIYYTVPAPVSTVNWNFTAVVGNAGTKQNLVIAIEPDAKVNITNYSPRTYVINVYSIASGNYELANSVTWLG</sequence>
<keyword evidence="2" id="KW-1185">Reference proteome</keyword>
<proteinExistence type="predicted"/>
<protein>
    <submittedName>
        <fullName evidence="1">Uncharacterized protein</fullName>
    </submittedName>
</protein>
<gene>
    <name evidence="1" type="ORF">AXG93_3083s1170</name>
</gene>
<reference evidence="1" key="1">
    <citation type="submission" date="2016-03" db="EMBL/GenBank/DDBJ databases">
        <title>Mechanisms controlling the formation of the plant cell surface in tip-growing cells are functionally conserved among land plants.</title>
        <authorList>
            <person name="Honkanen S."/>
            <person name="Jones V.A."/>
            <person name="Morieri G."/>
            <person name="Champion C."/>
            <person name="Hetherington A.J."/>
            <person name="Kelly S."/>
            <person name="Saint-Marcoux D."/>
            <person name="Proust H."/>
            <person name="Prescott H."/>
            <person name="Dolan L."/>
        </authorList>
    </citation>
    <scope>NUCLEOTIDE SEQUENCE [LARGE SCALE GENOMIC DNA]</scope>
    <source>
        <tissue evidence="1">Whole gametophyte</tissue>
    </source>
</reference>
<dbReference type="AlphaFoldDB" id="A0A176VTW8"/>
<dbReference type="EMBL" id="LVLJ01002673">
    <property type="protein sequence ID" value="OAE24239.1"/>
    <property type="molecule type" value="Genomic_DNA"/>
</dbReference>
<comment type="caution">
    <text evidence="1">The sequence shown here is derived from an EMBL/GenBank/DDBJ whole genome shotgun (WGS) entry which is preliminary data.</text>
</comment>
<evidence type="ECO:0000313" key="2">
    <source>
        <dbReference type="Proteomes" id="UP000077202"/>
    </source>
</evidence>